<feature type="region of interest" description="Disordered" evidence="1">
    <location>
        <begin position="1"/>
        <end position="20"/>
    </location>
</feature>
<evidence type="ECO:0000313" key="2">
    <source>
        <dbReference type="Proteomes" id="UP000095287"/>
    </source>
</evidence>
<evidence type="ECO:0000256" key="1">
    <source>
        <dbReference type="SAM" id="MobiDB-lite"/>
    </source>
</evidence>
<protein>
    <submittedName>
        <fullName evidence="3">Uncharacterized protein</fullName>
    </submittedName>
</protein>
<proteinExistence type="predicted"/>
<sequence>MQDLHKGDHRRSTSQCTAGEVHGTEDTCYAEICQSRVLSTTKTTRLEIAAQASKISNTRNAIACPTKSSFKGQV</sequence>
<dbReference type="AlphaFoldDB" id="A0A1I7YUA3"/>
<keyword evidence="2" id="KW-1185">Reference proteome</keyword>
<organism evidence="2 3">
    <name type="scientific">Steinernema glaseri</name>
    <dbReference type="NCBI Taxonomy" id="37863"/>
    <lineage>
        <taxon>Eukaryota</taxon>
        <taxon>Metazoa</taxon>
        <taxon>Ecdysozoa</taxon>
        <taxon>Nematoda</taxon>
        <taxon>Chromadorea</taxon>
        <taxon>Rhabditida</taxon>
        <taxon>Tylenchina</taxon>
        <taxon>Panagrolaimomorpha</taxon>
        <taxon>Strongyloidoidea</taxon>
        <taxon>Steinernematidae</taxon>
        <taxon>Steinernema</taxon>
    </lineage>
</organism>
<accession>A0A1I7YUA3</accession>
<evidence type="ECO:0000313" key="3">
    <source>
        <dbReference type="WBParaSite" id="L893_g19579.t1"/>
    </source>
</evidence>
<name>A0A1I7YUA3_9BILA</name>
<dbReference type="WBParaSite" id="L893_g19579.t1">
    <property type="protein sequence ID" value="L893_g19579.t1"/>
    <property type="gene ID" value="L893_g19579"/>
</dbReference>
<dbReference type="Proteomes" id="UP000095287">
    <property type="component" value="Unplaced"/>
</dbReference>
<reference evidence="3" key="1">
    <citation type="submission" date="2016-11" db="UniProtKB">
        <authorList>
            <consortium name="WormBaseParasite"/>
        </authorList>
    </citation>
    <scope>IDENTIFICATION</scope>
</reference>